<dbReference type="EC" id="3.4.23.36" evidence="9"/>
<evidence type="ECO:0000256" key="3">
    <source>
        <dbReference type="ARBA" id="ARBA00022670"/>
    </source>
</evidence>
<name>A0A2S7UYD1_9GAMM</name>
<evidence type="ECO:0000256" key="5">
    <source>
        <dbReference type="ARBA" id="ARBA00022750"/>
    </source>
</evidence>
<dbReference type="HAMAP" id="MF_00161">
    <property type="entry name" value="LspA"/>
    <property type="match status" value="1"/>
</dbReference>
<dbReference type="AlphaFoldDB" id="A0A2S7UYD1"/>
<keyword evidence="4 9" id="KW-0812">Transmembrane</keyword>
<dbReference type="InterPro" id="IPR001872">
    <property type="entry name" value="Peptidase_A8"/>
</dbReference>
<proteinExistence type="inferred from homology"/>
<keyword evidence="6 9" id="KW-0378">Hydrolase</keyword>
<comment type="function">
    <text evidence="9">This protein specifically catalyzes the removal of signal peptides from prolipoproteins.</text>
</comment>
<gene>
    <name evidence="9" type="primary">lspA</name>
    <name evidence="11" type="ORF">BTO11_15980</name>
</gene>
<keyword evidence="7 9" id="KW-1133">Transmembrane helix</keyword>
<dbReference type="PRINTS" id="PR00781">
    <property type="entry name" value="LIPOSIGPTASE"/>
</dbReference>
<dbReference type="Proteomes" id="UP000239007">
    <property type="component" value="Unassembled WGS sequence"/>
</dbReference>
<comment type="pathway">
    <text evidence="9">Protein modification; lipoprotein biosynthesis (signal peptide cleavage).</text>
</comment>
<accession>A0A2S7UYD1</accession>
<keyword evidence="2 9" id="KW-1003">Cell membrane</keyword>
<comment type="catalytic activity">
    <reaction evidence="9">
        <text>Release of signal peptides from bacterial membrane prolipoproteins. Hydrolyzes -Xaa-Yaa-Zaa-|-(S,diacylglyceryl)Cys-, in which Xaa is hydrophobic (preferably Leu), and Yaa (Ala or Ser) and Zaa (Gly or Ala) have small, neutral side chains.</text>
        <dbReference type="EC" id="3.4.23.36"/>
    </reaction>
</comment>
<evidence type="ECO:0000256" key="6">
    <source>
        <dbReference type="ARBA" id="ARBA00022801"/>
    </source>
</evidence>
<feature type="active site" evidence="9">
    <location>
        <position position="123"/>
    </location>
</feature>
<dbReference type="GO" id="GO:0006508">
    <property type="term" value="P:proteolysis"/>
    <property type="evidence" value="ECO:0007669"/>
    <property type="project" value="UniProtKB-KW"/>
</dbReference>
<evidence type="ECO:0000256" key="7">
    <source>
        <dbReference type="ARBA" id="ARBA00022989"/>
    </source>
</evidence>
<feature type="transmembrane region" description="Helical" evidence="9">
    <location>
        <begin position="132"/>
        <end position="153"/>
    </location>
</feature>
<evidence type="ECO:0000256" key="2">
    <source>
        <dbReference type="ARBA" id="ARBA00022475"/>
    </source>
</evidence>
<evidence type="ECO:0000256" key="4">
    <source>
        <dbReference type="ARBA" id="ARBA00022692"/>
    </source>
</evidence>
<evidence type="ECO:0000313" key="12">
    <source>
        <dbReference type="Proteomes" id="UP000239007"/>
    </source>
</evidence>
<evidence type="ECO:0000256" key="9">
    <source>
        <dbReference type="HAMAP-Rule" id="MF_00161"/>
    </source>
</evidence>
<dbReference type="PANTHER" id="PTHR33695:SF1">
    <property type="entry name" value="LIPOPROTEIN SIGNAL PEPTIDASE"/>
    <property type="match status" value="1"/>
</dbReference>
<dbReference type="GO" id="GO:0004190">
    <property type="term" value="F:aspartic-type endopeptidase activity"/>
    <property type="evidence" value="ECO:0007669"/>
    <property type="project" value="UniProtKB-UniRule"/>
</dbReference>
<dbReference type="PANTHER" id="PTHR33695">
    <property type="entry name" value="LIPOPROTEIN SIGNAL PEPTIDASE"/>
    <property type="match status" value="1"/>
</dbReference>
<keyword evidence="5 9" id="KW-0064">Aspartyl protease</keyword>
<keyword evidence="8 9" id="KW-0472">Membrane</keyword>
<sequence>MLAIFKNTGLKFLALSLLLIIADQFTKLWILNNFVLYEDVNVLPIFDLTYVRNYGAAFSFLSDAGGWQHYFFTSIALVISVLLVYWMYKTPSNKPLLLSSYALILSGALGNVMDRMNYGYVVDFLHFYYQNWHFPAFNVADMAISIGAALLILDAIFEHKKENSTENDSSEQVK</sequence>
<dbReference type="EMBL" id="MSCH01000003">
    <property type="protein sequence ID" value="PQJ55006.1"/>
    <property type="molecule type" value="Genomic_DNA"/>
</dbReference>
<dbReference type="GO" id="GO:0005886">
    <property type="term" value="C:plasma membrane"/>
    <property type="evidence" value="ECO:0007669"/>
    <property type="project" value="UniProtKB-SubCell"/>
</dbReference>
<evidence type="ECO:0000313" key="11">
    <source>
        <dbReference type="EMBL" id="PQJ55006.1"/>
    </source>
</evidence>
<keyword evidence="12" id="KW-1185">Reference proteome</keyword>
<feature type="transmembrane region" description="Helical" evidence="9">
    <location>
        <begin position="67"/>
        <end position="88"/>
    </location>
</feature>
<comment type="subcellular location">
    <subcellularLocation>
        <location evidence="9">Cell membrane</location>
        <topology evidence="9">Multi-pass membrane protein</topology>
    </subcellularLocation>
</comment>
<evidence type="ECO:0000256" key="10">
    <source>
        <dbReference type="RuleBase" id="RU004181"/>
    </source>
</evidence>
<feature type="active site" evidence="9">
    <location>
        <position position="141"/>
    </location>
</feature>
<dbReference type="RefSeq" id="WP_105053530.1">
    <property type="nucleotide sequence ID" value="NZ_BMYG01000001.1"/>
</dbReference>
<keyword evidence="3 9" id="KW-0645">Protease</keyword>
<evidence type="ECO:0000256" key="1">
    <source>
        <dbReference type="ARBA" id="ARBA00006139"/>
    </source>
</evidence>
<comment type="caution">
    <text evidence="11">The sequence shown here is derived from an EMBL/GenBank/DDBJ whole genome shotgun (WGS) entry which is preliminary data.</text>
</comment>
<organism evidence="11 12">
    <name type="scientific">Psychrosphaera saromensis</name>
    <dbReference type="NCBI Taxonomy" id="716813"/>
    <lineage>
        <taxon>Bacteria</taxon>
        <taxon>Pseudomonadati</taxon>
        <taxon>Pseudomonadota</taxon>
        <taxon>Gammaproteobacteria</taxon>
        <taxon>Alteromonadales</taxon>
        <taxon>Pseudoalteromonadaceae</taxon>
        <taxon>Psychrosphaera</taxon>
    </lineage>
</organism>
<dbReference type="UniPathway" id="UPA00665"/>
<dbReference type="NCBIfam" id="TIGR00077">
    <property type="entry name" value="lspA"/>
    <property type="match status" value="1"/>
</dbReference>
<reference evidence="11 12" key="1">
    <citation type="submission" date="2016-12" db="EMBL/GenBank/DDBJ databases">
        <title>Diversity of luminous bacteria.</title>
        <authorList>
            <person name="Yoshizawa S."/>
            <person name="Kogure K."/>
        </authorList>
    </citation>
    <scope>NUCLEOTIDE SEQUENCE [LARGE SCALE GENOMIC DNA]</scope>
    <source>
        <strain evidence="11 12">SA4-48</strain>
    </source>
</reference>
<protein>
    <recommendedName>
        <fullName evidence="9">Lipoprotein signal peptidase</fullName>
        <ecNumber evidence="9">3.4.23.36</ecNumber>
    </recommendedName>
    <alternativeName>
        <fullName evidence="9">Prolipoprotein signal peptidase</fullName>
    </alternativeName>
    <alternativeName>
        <fullName evidence="9">Signal peptidase II</fullName>
        <shortName evidence="9">SPase II</shortName>
    </alternativeName>
</protein>
<feature type="transmembrane region" description="Helical" evidence="9">
    <location>
        <begin position="95"/>
        <end position="112"/>
    </location>
</feature>
<dbReference type="OrthoDB" id="9810259at2"/>
<evidence type="ECO:0000256" key="8">
    <source>
        <dbReference type="ARBA" id="ARBA00023136"/>
    </source>
</evidence>
<comment type="similarity">
    <text evidence="1 9 10">Belongs to the peptidase A8 family.</text>
</comment>
<dbReference type="Pfam" id="PF01252">
    <property type="entry name" value="Peptidase_A8"/>
    <property type="match status" value="1"/>
</dbReference>
<feature type="transmembrane region" description="Helical" evidence="9">
    <location>
        <begin position="12"/>
        <end position="31"/>
    </location>
</feature>